<dbReference type="EMBL" id="JAFCMP010000034">
    <property type="protein sequence ID" value="KAG5190479.1"/>
    <property type="molecule type" value="Genomic_DNA"/>
</dbReference>
<name>A0A836CM70_9STRA</name>
<dbReference type="AlphaFoldDB" id="A0A836CM70"/>
<keyword evidence="4" id="KW-1185">Reference proteome</keyword>
<dbReference type="OrthoDB" id="550424at2759"/>
<evidence type="ECO:0000256" key="1">
    <source>
        <dbReference type="ARBA" id="ARBA00023186"/>
    </source>
</evidence>
<comment type="caution">
    <text evidence="3">The sequence shown here is derived from an EMBL/GenBank/DDBJ whole genome shotgun (WGS) entry which is preliminary data.</text>
</comment>
<dbReference type="SUPFAM" id="SSF49493">
    <property type="entry name" value="HSP40/DnaJ peptide-binding domain"/>
    <property type="match status" value="1"/>
</dbReference>
<dbReference type="PANTHER" id="PTHR24078">
    <property type="entry name" value="DNAJ HOMOLOG SUBFAMILY C MEMBER"/>
    <property type="match status" value="1"/>
</dbReference>
<dbReference type="Proteomes" id="UP000664859">
    <property type="component" value="Unassembled WGS sequence"/>
</dbReference>
<evidence type="ECO:0000259" key="2">
    <source>
        <dbReference type="Pfam" id="PF01556"/>
    </source>
</evidence>
<dbReference type="InterPro" id="IPR008971">
    <property type="entry name" value="HSP40/DnaJ_pept-bd"/>
</dbReference>
<dbReference type="GO" id="GO:0005829">
    <property type="term" value="C:cytosol"/>
    <property type="evidence" value="ECO:0007669"/>
    <property type="project" value="TreeGrafter"/>
</dbReference>
<organism evidence="3 4">
    <name type="scientific">Tribonema minus</name>
    <dbReference type="NCBI Taxonomy" id="303371"/>
    <lineage>
        <taxon>Eukaryota</taxon>
        <taxon>Sar</taxon>
        <taxon>Stramenopiles</taxon>
        <taxon>Ochrophyta</taxon>
        <taxon>PX clade</taxon>
        <taxon>Xanthophyceae</taxon>
        <taxon>Tribonematales</taxon>
        <taxon>Tribonemataceae</taxon>
        <taxon>Tribonema</taxon>
    </lineage>
</organism>
<feature type="domain" description="Chaperone DnaJ C-terminal" evidence="2">
    <location>
        <begin position="1"/>
        <end position="184"/>
    </location>
</feature>
<proteinExistence type="predicted"/>
<dbReference type="Pfam" id="PF01556">
    <property type="entry name" value="DnaJ_C"/>
    <property type="match status" value="1"/>
</dbReference>
<reference evidence="3" key="1">
    <citation type="submission" date="2021-02" db="EMBL/GenBank/DDBJ databases">
        <title>First Annotated Genome of the Yellow-green Alga Tribonema minus.</title>
        <authorList>
            <person name="Mahan K.M."/>
        </authorList>
    </citation>
    <scope>NUCLEOTIDE SEQUENCE</scope>
    <source>
        <strain evidence="3">UTEX B ZZ1240</strain>
    </source>
</reference>
<dbReference type="GO" id="GO:0006457">
    <property type="term" value="P:protein folding"/>
    <property type="evidence" value="ECO:0007669"/>
    <property type="project" value="InterPro"/>
</dbReference>
<dbReference type="InterPro" id="IPR002939">
    <property type="entry name" value="DnaJ_C"/>
</dbReference>
<accession>A0A836CM70</accession>
<dbReference type="GO" id="GO:0051082">
    <property type="term" value="F:unfolded protein binding"/>
    <property type="evidence" value="ECO:0007669"/>
    <property type="project" value="InterPro"/>
</dbReference>
<dbReference type="GO" id="GO:0051087">
    <property type="term" value="F:protein-folding chaperone binding"/>
    <property type="evidence" value="ECO:0007669"/>
    <property type="project" value="TreeGrafter"/>
</dbReference>
<protein>
    <recommendedName>
        <fullName evidence="2">Chaperone DnaJ C-terminal domain-containing protein</fullName>
    </recommendedName>
</protein>
<sequence>MTLECTLEELFAGAVREVQFKRGTWERYVQAGKTGLWMDVAAQALLVALPTLVRLPVALSAIFFGGVFHKMMPELPSEVFRVTIPPGCGDGAQIRLGQDPEIFIEVVELPHKLFERRGNDVLIRRRLTARKMAQGGDFSVPTLERGTAIVHLRKGEARDGYIKAVPGLGMPTRDGSRGRLLVMFIT</sequence>
<gene>
    <name evidence="3" type="ORF">JKP88DRAFT_232303</name>
</gene>
<evidence type="ECO:0000313" key="4">
    <source>
        <dbReference type="Proteomes" id="UP000664859"/>
    </source>
</evidence>
<dbReference type="InterPro" id="IPR051339">
    <property type="entry name" value="DnaJ_subfamily_B"/>
</dbReference>
<keyword evidence="1" id="KW-0143">Chaperone</keyword>
<dbReference type="Gene3D" id="2.60.260.20">
    <property type="entry name" value="Urease metallochaperone UreE, N-terminal domain"/>
    <property type="match status" value="2"/>
</dbReference>
<evidence type="ECO:0000313" key="3">
    <source>
        <dbReference type="EMBL" id="KAG5190479.1"/>
    </source>
</evidence>
<dbReference type="PANTHER" id="PTHR24078:SF553">
    <property type="entry name" value="DNAJ HOMOLOG SUBFAMILY B MEMBER 5"/>
    <property type="match status" value="1"/>
</dbReference>